<evidence type="ECO:0000313" key="2">
    <source>
        <dbReference type="Proteomes" id="UP000248054"/>
    </source>
</evidence>
<name>A0A2V4WZE3_9FLAO</name>
<accession>A0A2V4WZE3</accession>
<proteinExistence type="predicted"/>
<organism evidence="1 2">
    <name type="scientific">Winogradskyella epiphytica</name>
    <dbReference type="NCBI Taxonomy" id="262005"/>
    <lineage>
        <taxon>Bacteria</taxon>
        <taxon>Pseudomonadati</taxon>
        <taxon>Bacteroidota</taxon>
        <taxon>Flavobacteriia</taxon>
        <taxon>Flavobacteriales</taxon>
        <taxon>Flavobacteriaceae</taxon>
        <taxon>Winogradskyella</taxon>
    </lineage>
</organism>
<protein>
    <submittedName>
        <fullName evidence="1">Uncharacterized protein</fullName>
    </submittedName>
</protein>
<keyword evidence="2" id="KW-1185">Reference proteome</keyword>
<evidence type="ECO:0000313" key="1">
    <source>
        <dbReference type="EMBL" id="PYE82788.1"/>
    </source>
</evidence>
<dbReference type="EMBL" id="QJTD01000001">
    <property type="protein sequence ID" value="PYE82788.1"/>
    <property type="molecule type" value="Genomic_DNA"/>
</dbReference>
<dbReference type="Proteomes" id="UP000248054">
    <property type="component" value="Unassembled WGS sequence"/>
</dbReference>
<gene>
    <name evidence="1" type="ORF">DFQ11_101214</name>
</gene>
<comment type="caution">
    <text evidence="1">The sequence shown here is derived from an EMBL/GenBank/DDBJ whole genome shotgun (WGS) entry which is preliminary data.</text>
</comment>
<reference evidence="1 2" key="1">
    <citation type="submission" date="2018-06" db="EMBL/GenBank/DDBJ databases">
        <title>Genomic Encyclopedia of Type Strains, Phase III (KMG-III): the genomes of soil and plant-associated and newly described type strains.</title>
        <authorList>
            <person name="Whitman W."/>
        </authorList>
    </citation>
    <scope>NUCLEOTIDE SEQUENCE [LARGE SCALE GENOMIC DNA]</scope>
    <source>
        <strain evidence="1 2">CECT 7945</strain>
    </source>
</reference>
<dbReference type="AlphaFoldDB" id="A0A2V4WZE3"/>
<sequence>MNSFRVSEKAIQLKITFTVLKYQTKVLAKIRELVQFTILNVLIDQI</sequence>